<comment type="caution">
    <text evidence="3">The sequence shown here is derived from an EMBL/GenBank/DDBJ whole genome shotgun (WGS) entry which is preliminary data.</text>
</comment>
<dbReference type="Gene3D" id="3.20.20.140">
    <property type="entry name" value="Metal-dependent hydrolases"/>
    <property type="match status" value="1"/>
</dbReference>
<dbReference type="GO" id="GO:0016787">
    <property type="term" value="F:hydrolase activity"/>
    <property type="evidence" value="ECO:0007669"/>
    <property type="project" value="InterPro"/>
</dbReference>
<dbReference type="Pfam" id="PF04909">
    <property type="entry name" value="Amidohydro_2"/>
    <property type="match status" value="1"/>
</dbReference>
<accession>W4MAP4</accession>
<dbReference type="PANTHER" id="PTHR21240:SF28">
    <property type="entry name" value="ISO-OROTATE DECARBOXYLASE (EUROFUNG)"/>
    <property type="match status" value="1"/>
</dbReference>
<dbReference type="Proteomes" id="UP000019140">
    <property type="component" value="Unassembled WGS sequence"/>
</dbReference>
<proteinExistence type="predicted"/>
<protein>
    <recommendedName>
        <fullName evidence="2">Amidohydrolase-related domain-containing protein</fullName>
    </recommendedName>
</protein>
<evidence type="ECO:0000256" key="1">
    <source>
        <dbReference type="ARBA" id="ARBA00023239"/>
    </source>
</evidence>
<dbReference type="EMBL" id="AZHX01000489">
    <property type="protein sequence ID" value="ETX07255.1"/>
    <property type="molecule type" value="Genomic_DNA"/>
</dbReference>
<dbReference type="PANTHER" id="PTHR21240">
    <property type="entry name" value="2-AMINO-3-CARBOXYLMUCONATE-6-SEMIALDEHYDE DECARBOXYLASE"/>
    <property type="match status" value="1"/>
</dbReference>
<dbReference type="HOGENOM" id="CLU_039329_0_1_7"/>
<dbReference type="GO" id="GO:0005737">
    <property type="term" value="C:cytoplasm"/>
    <property type="evidence" value="ECO:0007669"/>
    <property type="project" value="TreeGrafter"/>
</dbReference>
<name>W4MAP4_9BACT</name>
<evidence type="ECO:0000259" key="2">
    <source>
        <dbReference type="Pfam" id="PF04909"/>
    </source>
</evidence>
<dbReference type="InterPro" id="IPR032466">
    <property type="entry name" value="Metal_Hydrolase"/>
</dbReference>
<reference evidence="3 4" key="1">
    <citation type="journal article" date="2014" name="Nature">
        <title>An environmental bacterial taxon with a large and distinct metabolic repertoire.</title>
        <authorList>
            <person name="Wilson M.C."/>
            <person name="Mori T."/>
            <person name="Ruckert C."/>
            <person name="Uria A.R."/>
            <person name="Helf M.J."/>
            <person name="Takada K."/>
            <person name="Gernert C."/>
            <person name="Steffens U.A."/>
            <person name="Heycke N."/>
            <person name="Schmitt S."/>
            <person name="Rinke C."/>
            <person name="Helfrich E.J."/>
            <person name="Brachmann A.O."/>
            <person name="Gurgui C."/>
            <person name="Wakimoto T."/>
            <person name="Kracht M."/>
            <person name="Crusemann M."/>
            <person name="Hentschel U."/>
            <person name="Abe I."/>
            <person name="Matsunaga S."/>
            <person name="Kalinowski J."/>
            <person name="Takeyama H."/>
            <person name="Piel J."/>
        </authorList>
    </citation>
    <scope>NUCLEOTIDE SEQUENCE [LARGE SCALE GENOMIC DNA]</scope>
    <source>
        <strain evidence="4">TSY2</strain>
    </source>
</reference>
<dbReference type="SUPFAM" id="SSF51556">
    <property type="entry name" value="Metallo-dependent hydrolases"/>
    <property type="match status" value="1"/>
</dbReference>
<dbReference type="AlphaFoldDB" id="W4MAP4"/>
<dbReference type="GO" id="GO:0016831">
    <property type="term" value="F:carboxy-lyase activity"/>
    <property type="evidence" value="ECO:0007669"/>
    <property type="project" value="InterPro"/>
</dbReference>
<sequence>MARDGYQIFDADTHVGPDADILARYLTASETSKLADWETYRNVNQRTGQVTYNRGVRAYRRRLGTAAADASVATSGYMAGFTGAHKGKDPSPRVDADPAARIQDMDEEGVDVNLTLPSGWFGTWTLSEDVEVEAMMYRAYHRWMDDYCGAYPDRITGVILVSSRDIAGGLKQIEHWADRARWPLGLFVYAPYGTPLDHPELEPYWAAAQDYDLAVVLHTFTVMPPYAPGGLDTWENLWLQRSAAHPWCGMRNMASLLGSGAMDRYPKLRVGTLEAGHSWLPFWMARLDEHTHSIAAALPPLKHSPSEYVRSGRYFQSIEIPEGPALTRSVIDLLGEDILMYASDYPHGESWFPKSVETVLGWELPESAKRKLFWNNALAFYARYRPA</sequence>
<evidence type="ECO:0000313" key="4">
    <source>
        <dbReference type="Proteomes" id="UP000019140"/>
    </source>
</evidence>
<evidence type="ECO:0000313" key="3">
    <source>
        <dbReference type="EMBL" id="ETX07255.1"/>
    </source>
</evidence>
<keyword evidence="1" id="KW-0456">Lyase</keyword>
<feature type="domain" description="Amidohydrolase-related" evidence="2">
    <location>
        <begin position="92"/>
        <end position="382"/>
    </location>
</feature>
<dbReference type="InterPro" id="IPR032465">
    <property type="entry name" value="ACMSD"/>
</dbReference>
<keyword evidence="4" id="KW-1185">Reference proteome</keyword>
<organism evidence="3 4">
    <name type="scientific">Candidatus Entotheonella gemina</name>
    <dbReference type="NCBI Taxonomy" id="1429439"/>
    <lineage>
        <taxon>Bacteria</taxon>
        <taxon>Pseudomonadati</taxon>
        <taxon>Nitrospinota/Tectimicrobiota group</taxon>
        <taxon>Candidatus Tectimicrobiota</taxon>
        <taxon>Candidatus Entotheonellia</taxon>
        <taxon>Candidatus Entotheonellales</taxon>
        <taxon>Candidatus Entotheonellaceae</taxon>
        <taxon>Candidatus Entotheonella</taxon>
    </lineage>
</organism>
<dbReference type="InterPro" id="IPR006680">
    <property type="entry name" value="Amidohydro-rel"/>
</dbReference>
<dbReference type="GO" id="GO:0019748">
    <property type="term" value="P:secondary metabolic process"/>
    <property type="evidence" value="ECO:0007669"/>
    <property type="project" value="TreeGrafter"/>
</dbReference>
<gene>
    <name evidence="3" type="ORF">ETSY2_12240</name>
</gene>